<dbReference type="AlphaFoldDB" id="A0ABD3KPQ7"/>
<name>A0ABD3KPQ7_EUCGL</name>
<dbReference type="PANTHER" id="PTHR47802:SF1">
    <property type="entry name" value="GLYOXALASE FAMILY PROTEIN, EXPRESSED"/>
    <property type="match status" value="1"/>
</dbReference>
<dbReference type="EMBL" id="JBJKBG010000005">
    <property type="protein sequence ID" value="KAL3739716.1"/>
    <property type="molecule type" value="Genomic_DNA"/>
</dbReference>
<dbReference type="PANTHER" id="PTHR47802">
    <property type="entry name" value="GLYOXALASE FAMILY PROTEIN, EXPRESSED"/>
    <property type="match status" value="1"/>
</dbReference>
<accession>A0ABD3KPQ7</accession>
<organism evidence="1 2">
    <name type="scientific">Eucalyptus globulus</name>
    <name type="common">Tasmanian blue gum</name>
    <dbReference type="NCBI Taxonomy" id="34317"/>
    <lineage>
        <taxon>Eukaryota</taxon>
        <taxon>Viridiplantae</taxon>
        <taxon>Streptophyta</taxon>
        <taxon>Embryophyta</taxon>
        <taxon>Tracheophyta</taxon>
        <taxon>Spermatophyta</taxon>
        <taxon>Magnoliopsida</taxon>
        <taxon>eudicotyledons</taxon>
        <taxon>Gunneridae</taxon>
        <taxon>Pentapetalae</taxon>
        <taxon>rosids</taxon>
        <taxon>malvids</taxon>
        <taxon>Myrtales</taxon>
        <taxon>Myrtaceae</taxon>
        <taxon>Myrtoideae</taxon>
        <taxon>Eucalypteae</taxon>
        <taxon>Eucalyptus</taxon>
    </lineage>
</organism>
<gene>
    <name evidence="1" type="ORF">ACJRO7_021047</name>
</gene>
<evidence type="ECO:0000313" key="2">
    <source>
        <dbReference type="Proteomes" id="UP001634007"/>
    </source>
</evidence>
<keyword evidence="2" id="KW-1185">Reference proteome</keyword>
<reference evidence="1 2" key="1">
    <citation type="submission" date="2024-11" db="EMBL/GenBank/DDBJ databases">
        <title>Chromosome-level genome assembly of Eucalyptus globulus Labill. provides insights into its genome evolution.</title>
        <authorList>
            <person name="Li X."/>
        </authorList>
    </citation>
    <scope>NUCLEOTIDE SEQUENCE [LARGE SCALE GENOMIC DNA]</scope>
    <source>
        <strain evidence="1">CL2024</strain>
        <tissue evidence="1">Fresh tender leaves</tissue>
    </source>
</reference>
<evidence type="ECO:0000313" key="1">
    <source>
        <dbReference type="EMBL" id="KAL3739716.1"/>
    </source>
</evidence>
<dbReference type="Proteomes" id="UP001634007">
    <property type="component" value="Unassembled WGS sequence"/>
</dbReference>
<proteinExistence type="predicted"/>
<comment type="caution">
    <text evidence="1">The sequence shown here is derived from an EMBL/GenBank/DDBJ whole genome shotgun (WGS) entry which is preliminary data.</text>
</comment>
<sequence>MARKAACLCHVSRESSDFWRFTEVYKEILGLEDMESPKFEFKVIWPVRRELIQWSIPNTFPEATMSASPSPIRILSCKLSRLILSFVWLS</sequence>
<protein>
    <submittedName>
        <fullName evidence="1">Uncharacterized protein</fullName>
    </submittedName>
</protein>